<accession>A0A0C2Y0K8</accession>
<evidence type="ECO:0000313" key="1">
    <source>
        <dbReference type="EMBL" id="KIM34622.1"/>
    </source>
</evidence>
<dbReference type="Proteomes" id="UP000053424">
    <property type="component" value="Unassembled WGS sequence"/>
</dbReference>
<organism evidence="1 2">
    <name type="scientific">Hebeloma cylindrosporum</name>
    <dbReference type="NCBI Taxonomy" id="76867"/>
    <lineage>
        <taxon>Eukaryota</taxon>
        <taxon>Fungi</taxon>
        <taxon>Dikarya</taxon>
        <taxon>Basidiomycota</taxon>
        <taxon>Agaricomycotina</taxon>
        <taxon>Agaricomycetes</taxon>
        <taxon>Agaricomycetidae</taxon>
        <taxon>Agaricales</taxon>
        <taxon>Agaricineae</taxon>
        <taxon>Hymenogastraceae</taxon>
        <taxon>Hebeloma</taxon>
    </lineage>
</organism>
<dbReference type="AlphaFoldDB" id="A0A0C2Y0K8"/>
<dbReference type="EMBL" id="KN831904">
    <property type="protein sequence ID" value="KIM34622.1"/>
    <property type="molecule type" value="Genomic_DNA"/>
</dbReference>
<evidence type="ECO:0000313" key="2">
    <source>
        <dbReference type="Proteomes" id="UP000053424"/>
    </source>
</evidence>
<dbReference type="HOGENOM" id="CLU_2867885_0_0_1"/>
<gene>
    <name evidence="1" type="ORF">M413DRAFT_450148</name>
</gene>
<keyword evidence="2" id="KW-1185">Reference proteome</keyword>
<protein>
    <submittedName>
        <fullName evidence="1">Uncharacterized protein</fullName>
    </submittedName>
</protein>
<name>A0A0C2Y0K8_HEBCY</name>
<sequence>MWIFNGNVNELGDIGRSPGKSYLFSLTVYHPEINLFGDRVQWLVEHNTSVVSGAFLTILENPRE</sequence>
<reference evidence="2" key="2">
    <citation type="submission" date="2015-01" db="EMBL/GenBank/DDBJ databases">
        <title>Evolutionary Origins and Diversification of the Mycorrhizal Mutualists.</title>
        <authorList>
            <consortium name="DOE Joint Genome Institute"/>
            <consortium name="Mycorrhizal Genomics Consortium"/>
            <person name="Kohler A."/>
            <person name="Kuo A."/>
            <person name="Nagy L.G."/>
            <person name="Floudas D."/>
            <person name="Copeland A."/>
            <person name="Barry K.W."/>
            <person name="Cichocki N."/>
            <person name="Veneault-Fourrey C."/>
            <person name="LaButti K."/>
            <person name="Lindquist E.A."/>
            <person name="Lipzen A."/>
            <person name="Lundell T."/>
            <person name="Morin E."/>
            <person name="Murat C."/>
            <person name="Riley R."/>
            <person name="Ohm R."/>
            <person name="Sun H."/>
            <person name="Tunlid A."/>
            <person name="Henrissat B."/>
            <person name="Grigoriev I.V."/>
            <person name="Hibbett D.S."/>
            <person name="Martin F."/>
        </authorList>
    </citation>
    <scope>NUCLEOTIDE SEQUENCE [LARGE SCALE GENOMIC DNA]</scope>
    <source>
        <strain evidence="2">h7</strain>
    </source>
</reference>
<reference evidence="1 2" key="1">
    <citation type="submission" date="2014-04" db="EMBL/GenBank/DDBJ databases">
        <authorList>
            <consortium name="DOE Joint Genome Institute"/>
            <person name="Kuo A."/>
            <person name="Gay G."/>
            <person name="Dore J."/>
            <person name="Kohler A."/>
            <person name="Nagy L.G."/>
            <person name="Floudas D."/>
            <person name="Copeland A."/>
            <person name="Barry K.W."/>
            <person name="Cichocki N."/>
            <person name="Veneault-Fourrey C."/>
            <person name="LaButti K."/>
            <person name="Lindquist E.A."/>
            <person name="Lipzen A."/>
            <person name="Lundell T."/>
            <person name="Morin E."/>
            <person name="Murat C."/>
            <person name="Sun H."/>
            <person name="Tunlid A."/>
            <person name="Henrissat B."/>
            <person name="Grigoriev I.V."/>
            <person name="Hibbett D.S."/>
            <person name="Martin F."/>
            <person name="Nordberg H.P."/>
            <person name="Cantor M.N."/>
            <person name="Hua S.X."/>
        </authorList>
    </citation>
    <scope>NUCLEOTIDE SEQUENCE [LARGE SCALE GENOMIC DNA]</scope>
    <source>
        <strain evidence="2">h7</strain>
    </source>
</reference>
<dbReference type="OrthoDB" id="2785945at2759"/>
<proteinExistence type="predicted"/>